<name>A0A2S5AET0_9FLAO</name>
<dbReference type="AlphaFoldDB" id="A0A2S5AET0"/>
<proteinExistence type="predicted"/>
<keyword evidence="2" id="KW-1185">Reference proteome</keyword>
<accession>A0A2S5AET0</accession>
<dbReference type="RefSeq" id="WP_103804058.1">
    <property type="nucleotide sequence ID" value="NZ_PQVG01000001.1"/>
</dbReference>
<comment type="caution">
    <text evidence="1">The sequence shown here is derived from an EMBL/GenBank/DDBJ whole genome shotgun (WGS) entry which is preliminary data.</text>
</comment>
<evidence type="ECO:0000313" key="1">
    <source>
        <dbReference type="EMBL" id="POY41084.1"/>
    </source>
</evidence>
<reference evidence="1 2" key="1">
    <citation type="submission" date="2018-01" db="EMBL/GenBank/DDBJ databases">
        <authorList>
            <person name="Gaut B.S."/>
            <person name="Morton B.R."/>
            <person name="Clegg M.T."/>
            <person name="Duvall M.R."/>
        </authorList>
    </citation>
    <scope>NUCLEOTIDE SEQUENCE [LARGE SCALE GENOMIC DNA]</scope>
    <source>
        <strain evidence="1 2">HR-AY</strain>
    </source>
</reference>
<dbReference type="OrthoDB" id="1450227at2"/>
<dbReference type="EMBL" id="PQVG01000001">
    <property type="protein sequence ID" value="POY41084.1"/>
    <property type="molecule type" value="Genomic_DNA"/>
</dbReference>
<organism evidence="1 2">
    <name type="scientific">Flavobacterium alvei</name>
    <dbReference type="NCBI Taxonomy" id="2080416"/>
    <lineage>
        <taxon>Bacteria</taxon>
        <taxon>Pseudomonadati</taxon>
        <taxon>Bacteroidota</taxon>
        <taxon>Flavobacteriia</taxon>
        <taxon>Flavobacteriales</taxon>
        <taxon>Flavobacteriaceae</taxon>
        <taxon>Flavobacterium</taxon>
    </lineage>
</organism>
<evidence type="ECO:0000313" key="2">
    <source>
        <dbReference type="Proteomes" id="UP000237310"/>
    </source>
</evidence>
<sequence length="65" mass="7341">MNLKKNSGDVVDNQTGLSSNSTVAWRNLPQAQRIQILNIWDNFINTNPPVNINKKNNSIDVLNHI</sequence>
<dbReference type="Proteomes" id="UP000237310">
    <property type="component" value="Unassembled WGS sequence"/>
</dbReference>
<gene>
    <name evidence="1" type="ORF">C3L50_00720</name>
</gene>
<protein>
    <submittedName>
        <fullName evidence="1">Uncharacterized protein</fullName>
    </submittedName>
</protein>